<dbReference type="STRING" id="747525.W4KP73"/>
<reference evidence="2 3" key="1">
    <citation type="journal article" date="2012" name="New Phytol.">
        <title>Insight into trade-off between wood decay and parasitism from the genome of a fungal forest pathogen.</title>
        <authorList>
            <person name="Olson A."/>
            <person name="Aerts A."/>
            <person name="Asiegbu F."/>
            <person name="Belbahri L."/>
            <person name="Bouzid O."/>
            <person name="Broberg A."/>
            <person name="Canback B."/>
            <person name="Coutinho P.M."/>
            <person name="Cullen D."/>
            <person name="Dalman K."/>
            <person name="Deflorio G."/>
            <person name="van Diepen L.T."/>
            <person name="Dunand C."/>
            <person name="Duplessis S."/>
            <person name="Durling M."/>
            <person name="Gonthier P."/>
            <person name="Grimwood J."/>
            <person name="Fossdal C.G."/>
            <person name="Hansson D."/>
            <person name="Henrissat B."/>
            <person name="Hietala A."/>
            <person name="Himmelstrand K."/>
            <person name="Hoffmeister D."/>
            <person name="Hogberg N."/>
            <person name="James T.Y."/>
            <person name="Karlsson M."/>
            <person name="Kohler A."/>
            <person name="Kues U."/>
            <person name="Lee Y.H."/>
            <person name="Lin Y.C."/>
            <person name="Lind M."/>
            <person name="Lindquist E."/>
            <person name="Lombard V."/>
            <person name="Lucas S."/>
            <person name="Lunden K."/>
            <person name="Morin E."/>
            <person name="Murat C."/>
            <person name="Park J."/>
            <person name="Raffaello T."/>
            <person name="Rouze P."/>
            <person name="Salamov A."/>
            <person name="Schmutz J."/>
            <person name="Solheim H."/>
            <person name="Stahlberg J."/>
            <person name="Velez H."/>
            <person name="de Vries R.P."/>
            <person name="Wiebenga A."/>
            <person name="Woodward S."/>
            <person name="Yakovlev I."/>
            <person name="Garbelotto M."/>
            <person name="Martin F."/>
            <person name="Grigoriev I.V."/>
            <person name="Stenlid J."/>
        </authorList>
    </citation>
    <scope>NUCLEOTIDE SEQUENCE [LARGE SCALE GENOMIC DNA]</scope>
    <source>
        <strain evidence="2 3">TC 32-1</strain>
    </source>
</reference>
<feature type="domain" description="Nucleolar 27S pre-rRNA processing Urb2/Npa2 C-terminal" evidence="1">
    <location>
        <begin position="12"/>
        <end position="239"/>
    </location>
</feature>
<sequence>MFYAGSPSLRQQVLDFIRQQCTDHPTSLRPVNLTNIWSLLSKYLSGSDSHDAETHSNMFHDITAIIGALVRLRRDLVSITLPHLCIVLSQLIRTLRSPRPHLGMKQHKLVADTFPKWIDPSRPLGVDESKALARLLSTLATKSIVRTHMQDTHKHESLSRPLAKHVTYVIEAYVDALNDPLCGMSTEVRRELQPGLFILCGMLSEHARDALMISALDAGGKTAMKQLWREYEKQKYVGKG</sequence>
<dbReference type="Pfam" id="PF10441">
    <property type="entry name" value="Urb2"/>
    <property type="match status" value="1"/>
</dbReference>
<organism evidence="2 3">
    <name type="scientific">Heterobasidion irregulare (strain TC 32-1)</name>
    <dbReference type="NCBI Taxonomy" id="747525"/>
    <lineage>
        <taxon>Eukaryota</taxon>
        <taxon>Fungi</taxon>
        <taxon>Dikarya</taxon>
        <taxon>Basidiomycota</taxon>
        <taxon>Agaricomycotina</taxon>
        <taxon>Agaricomycetes</taxon>
        <taxon>Russulales</taxon>
        <taxon>Bondarzewiaceae</taxon>
        <taxon>Heterobasidion</taxon>
        <taxon>Heterobasidion annosum species complex</taxon>
    </lineage>
</organism>
<dbReference type="KEGG" id="hir:HETIRDRAFT_437965"/>
<evidence type="ECO:0000259" key="1">
    <source>
        <dbReference type="Pfam" id="PF10441"/>
    </source>
</evidence>
<dbReference type="EMBL" id="KI925454">
    <property type="protein sequence ID" value="ETW87504.1"/>
    <property type="molecule type" value="Genomic_DNA"/>
</dbReference>
<dbReference type="RefSeq" id="XP_009541397.1">
    <property type="nucleotide sequence ID" value="XM_009543102.1"/>
</dbReference>
<dbReference type="InParanoid" id="W4KP73"/>
<dbReference type="GeneID" id="20675000"/>
<dbReference type="InterPro" id="IPR018849">
    <property type="entry name" value="Urb2/Npa2_C"/>
</dbReference>
<dbReference type="HOGENOM" id="CLU_1156515_0_0_1"/>
<dbReference type="AlphaFoldDB" id="W4KP73"/>
<keyword evidence="3" id="KW-1185">Reference proteome</keyword>
<proteinExistence type="predicted"/>
<dbReference type="eggNOG" id="ENOG502S5N7">
    <property type="taxonomic scope" value="Eukaryota"/>
</dbReference>
<dbReference type="OrthoDB" id="160374at2759"/>
<gene>
    <name evidence="2" type="ORF">HETIRDRAFT_437965</name>
</gene>
<accession>W4KP73</accession>
<name>W4KP73_HETIT</name>
<protein>
    <recommendedName>
        <fullName evidence="1">Nucleolar 27S pre-rRNA processing Urb2/Npa2 C-terminal domain-containing protein</fullName>
    </recommendedName>
</protein>
<evidence type="ECO:0000313" key="3">
    <source>
        <dbReference type="Proteomes" id="UP000030671"/>
    </source>
</evidence>
<evidence type="ECO:0000313" key="2">
    <source>
        <dbReference type="EMBL" id="ETW87504.1"/>
    </source>
</evidence>
<dbReference type="Proteomes" id="UP000030671">
    <property type="component" value="Unassembled WGS sequence"/>
</dbReference>